<keyword evidence="3" id="KW-1185">Reference proteome</keyword>
<proteinExistence type="predicted"/>
<dbReference type="RefSeq" id="WP_097942418.1">
    <property type="nucleotide sequence ID" value="NZ_BLKS01000001.1"/>
</dbReference>
<comment type="caution">
    <text evidence="2">The sequence shown here is derived from an EMBL/GenBank/DDBJ whole genome shotgun (WGS) entry which is preliminary data.</text>
</comment>
<dbReference type="AlphaFoldDB" id="A0A2A7MTE2"/>
<organism evidence="2 3">
    <name type="scientific">Mycolicibacterium agri</name>
    <name type="common">Mycobacterium agri</name>
    <dbReference type="NCBI Taxonomy" id="36811"/>
    <lineage>
        <taxon>Bacteria</taxon>
        <taxon>Bacillati</taxon>
        <taxon>Actinomycetota</taxon>
        <taxon>Actinomycetes</taxon>
        <taxon>Mycobacteriales</taxon>
        <taxon>Mycobacteriaceae</taxon>
        <taxon>Mycolicibacterium</taxon>
    </lineage>
</organism>
<evidence type="ECO:0000313" key="3">
    <source>
        <dbReference type="Proteomes" id="UP000220914"/>
    </source>
</evidence>
<dbReference type="Proteomes" id="UP000465302">
    <property type="component" value="Unassembled WGS sequence"/>
</dbReference>
<dbReference type="OrthoDB" id="9775794at2"/>
<dbReference type="EMBL" id="BLKS01000001">
    <property type="protein sequence ID" value="GFG53756.1"/>
    <property type="molecule type" value="Genomic_DNA"/>
</dbReference>
<dbReference type="Proteomes" id="UP000220914">
    <property type="component" value="Unassembled WGS sequence"/>
</dbReference>
<protein>
    <submittedName>
        <fullName evidence="2">Uncharacterized protein</fullName>
    </submittedName>
</protein>
<sequence length="79" mass="8709">MNPPINLVNSTFLRELDLLTKAVDRDPSIGAVVLTGGGWRQFEQVLTSVLKVPAAFNLVTVVILLLEFRHLPCPDALVR</sequence>
<reference evidence="1" key="3">
    <citation type="submission" date="2020-02" db="EMBL/GenBank/DDBJ databases">
        <authorList>
            <person name="Matsumoto Y."/>
            <person name="Motooka D."/>
            <person name="Nakamura S."/>
        </authorList>
    </citation>
    <scope>NUCLEOTIDE SEQUENCE</scope>
    <source>
        <strain evidence="1">JCM 6377</strain>
    </source>
</reference>
<reference evidence="2 3" key="1">
    <citation type="submission" date="2017-10" db="EMBL/GenBank/DDBJ databases">
        <title>The new phylogeny of genus Mycobacterium.</title>
        <authorList>
            <person name="Tortoli E."/>
            <person name="Trovato A."/>
            <person name="Cirillo D.M."/>
        </authorList>
    </citation>
    <scope>NUCLEOTIDE SEQUENCE [LARGE SCALE GENOMIC DNA]</scope>
    <source>
        <strain evidence="2 3">CCUG37673</strain>
    </source>
</reference>
<evidence type="ECO:0000313" key="4">
    <source>
        <dbReference type="Proteomes" id="UP000465302"/>
    </source>
</evidence>
<gene>
    <name evidence="2" type="ORF">CQY20_23150</name>
    <name evidence="1" type="ORF">MAGR_51970</name>
</gene>
<dbReference type="InterPro" id="IPR029045">
    <property type="entry name" value="ClpP/crotonase-like_dom_sf"/>
</dbReference>
<reference evidence="1 4" key="2">
    <citation type="journal article" date="2019" name="Emerg. Microbes Infect.">
        <title>Comprehensive subspecies identification of 175 nontuberculous mycobacteria species based on 7547 genomic profiles.</title>
        <authorList>
            <person name="Matsumoto Y."/>
            <person name="Kinjo T."/>
            <person name="Motooka D."/>
            <person name="Nabeya D."/>
            <person name="Jung N."/>
            <person name="Uechi K."/>
            <person name="Horii T."/>
            <person name="Iida T."/>
            <person name="Fujita J."/>
            <person name="Nakamura S."/>
        </authorList>
    </citation>
    <scope>NUCLEOTIDE SEQUENCE [LARGE SCALE GENOMIC DNA]</scope>
    <source>
        <strain evidence="1 4">JCM 6377</strain>
    </source>
</reference>
<dbReference type="SUPFAM" id="SSF52096">
    <property type="entry name" value="ClpP/crotonase"/>
    <property type="match status" value="1"/>
</dbReference>
<name>A0A2A7MTE2_MYCAG</name>
<dbReference type="EMBL" id="PDCP01000051">
    <property type="protein sequence ID" value="PEG35082.1"/>
    <property type="molecule type" value="Genomic_DNA"/>
</dbReference>
<evidence type="ECO:0000313" key="1">
    <source>
        <dbReference type="EMBL" id="GFG53756.1"/>
    </source>
</evidence>
<dbReference type="Gene3D" id="3.90.226.10">
    <property type="entry name" value="2-enoyl-CoA Hydratase, Chain A, domain 1"/>
    <property type="match status" value="1"/>
</dbReference>
<accession>A0A2A7MTE2</accession>
<evidence type="ECO:0000313" key="2">
    <source>
        <dbReference type="EMBL" id="PEG35082.1"/>
    </source>
</evidence>